<dbReference type="Pfam" id="PF04564">
    <property type="entry name" value="U-box"/>
    <property type="match status" value="1"/>
</dbReference>
<evidence type="ECO:0000256" key="4">
    <source>
        <dbReference type="ARBA" id="ARBA00022679"/>
    </source>
</evidence>
<organism evidence="13 14">
    <name type="scientific">Panicum hallii var. hallii</name>
    <dbReference type="NCBI Taxonomy" id="1504633"/>
    <lineage>
        <taxon>Eukaryota</taxon>
        <taxon>Viridiplantae</taxon>
        <taxon>Streptophyta</taxon>
        <taxon>Embryophyta</taxon>
        <taxon>Tracheophyta</taxon>
        <taxon>Spermatophyta</taxon>
        <taxon>Magnoliopsida</taxon>
        <taxon>Liliopsida</taxon>
        <taxon>Poales</taxon>
        <taxon>Poaceae</taxon>
        <taxon>PACMAD clade</taxon>
        <taxon>Panicoideae</taxon>
        <taxon>Panicodae</taxon>
        <taxon>Paniceae</taxon>
        <taxon>Panicinae</taxon>
        <taxon>Panicum</taxon>
        <taxon>Panicum sect. Panicum</taxon>
    </lineage>
</organism>
<evidence type="ECO:0000256" key="2">
    <source>
        <dbReference type="ARBA" id="ARBA00004906"/>
    </source>
</evidence>
<dbReference type="CDD" id="cd16655">
    <property type="entry name" value="RING-Ubox_WDSUB1-like"/>
    <property type="match status" value="1"/>
</dbReference>
<evidence type="ECO:0000256" key="3">
    <source>
        <dbReference type="ARBA" id="ARBA00012483"/>
    </source>
</evidence>
<accession>A0A2T7CAH0</accession>
<dbReference type="InterPro" id="IPR017441">
    <property type="entry name" value="Protein_kinase_ATP_BS"/>
</dbReference>
<dbReference type="EMBL" id="CM009757">
    <property type="protein sequence ID" value="PUZ40243.1"/>
    <property type="molecule type" value="Genomic_DNA"/>
</dbReference>
<evidence type="ECO:0000259" key="11">
    <source>
        <dbReference type="PROSITE" id="PS50011"/>
    </source>
</evidence>
<dbReference type="InterPro" id="IPR011009">
    <property type="entry name" value="Kinase-like_dom_sf"/>
</dbReference>
<dbReference type="Gene3D" id="1.10.510.10">
    <property type="entry name" value="Transferase(Phosphotransferase) domain 1"/>
    <property type="match status" value="1"/>
</dbReference>
<dbReference type="InterPro" id="IPR003613">
    <property type="entry name" value="Ubox_domain"/>
</dbReference>
<evidence type="ECO:0000256" key="8">
    <source>
        <dbReference type="ARBA" id="ARBA00022840"/>
    </source>
</evidence>
<dbReference type="SUPFAM" id="SSF56112">
    <property type="entry name" value="Protein kinase-like (PK-like)"/>
    <property type="match status" value="1"/>
</dbReference>
<keyword evidence="7" id="KW-0833">Ubl conjugation pathway</keyword>
<feature type="binding site" evidence="9">
    <location>
        <position position="309"/>
    </location>
    <ligand>
        <name>ATP</name>
        <dbReference type="ChEBI" id="CHEBI:30616"/>
    </ligand>
</feature>
<dbReference type="SUPFAM" id="SSF57850">
    <property type="entry name" value="RING/U-box"/>
    <property type="match status" value="1"/>
</dbReference>
<dbReference type="STRING" id="1504633.A0A2T7CAH0"/>
<gene>
    <name evidence="13" type="ORF">GQ55_9G409500</name>
</gene>
<dbReference type="GO" id="GO:0061630">
    <property type="term" value="F:ubiquitin protein ligase activity"/>
    <property type="evidence" value="ECO:0007669"/>
    <property type="project" value="UniProtKB-EC"/>
</dbReference>
<dbReference type="SMART" id="SM00220">
    <property type="entry name" value="S_TKc"/>
    <property type="match status" value="1"/>
</dbReference>
<evidence type="ECO:0000313" key="14">
    <source>
        <dbReference type="Proteomes" id="UP000244336"/>
    </source>
</evidence>
<keyword evidence="8 9" id="KW-0067">ATP-binding</keyword>
<keyword evidence="6" id="KW-0418">Kinase</keyword>
<sequence>MSRRHGASSRSFSISSFASDEVDYSDLLSLHGDSSAETSGSMSQLASSLSDDMKMLRTEHVQSSALHTDLAEMDFDADLQDRLQKSFDEIVRLKKENFEESCQRQQVEKEFLVVRKKAKKLQEYLLKETRRSKEIEEARAKDQYLIQKMKKEIELLKIQRDEYIEKLCRAGEQMSLQPSEVAKEAYDKDKHEMEILREEIIQCKIHRDEYLAKLQAKNEPKLALVECVSDTNFNTNVLENELGAYRCTLDDRLRPDRDGAVRYLEKHTHFSLAELKLATENFSESMKIGEGGYGRVYKGTIGYTAVAVKILGHTENLQGLLQFQREVLILTKVRHPHLVNLLGACDEESALVYEYLPNGSLEDRLSCKGNTPALTWQVRTRIIGEICSALIFLHSHKPKPVVHGDLKPSNILLDADLVSKLGDFGIARFLVPSDTSTMVHLTDHPIGTMFYSDPEYMANGELTSGSDTYSFGIIVLRLLTGRHPRGIVKRVEDAMINDELHTIIDRSAGEWPFVQAQQLARIGMRCAVEKRRRRADLATDVWPVVEPMMKSAALSSCPSTSSSIQDESRSVPHYFLCPILQKIMKNPHIAADGFTYEAEAIKDWLEAHDTSPMTNLALPHRATIPNSALRSAIQEHLQRGA</sequence>
<dbReference type="PROSITE" id="PS00107">
    <property type="entry name" value="PROTEIN_KINASE_ATP"/>
    <property type="match status" value="1"/>
</dbReference>
<reference evidence="13 14" key="1">
    <citation type="submission" date="2018-04" db="EMBL/GenBank/DDBJ databases">
        <title>WGS assembly of Panicum hallii var. hallii HAL2.</title>
        <authorList>
            <person name="Lovell J."/>
            <person name="Jenkins J."/>
            <person name="Lowry D."/>
            <person name="Mamidi S."/>
            <person name="Sreedasyam A."/>
            <person name="Weng X."/>
            <person name="Barry K."/>
            <person name="Bonette J."/>
            <person name="Campitelli B."/>
            <person name="Daum C."/>
            <person name="Gordon S."/>
            <person name="Gould B."/>
            <person name="Lipzen A."/>
            <person name="MacQueen A."/>
            <person name="Palacio-Mejia J."/>
            <person name="Plott C."/>
            <person name="Shakirov E."/>
            <person name="Shu S."/>
            <person name="Yoshinaga Y."/>
            <person name="Zane M."/>
            <person name="Rokhsar D."/>
            <person name="Grimwood J."/>
            <person name="Schmutz J."/>
            <person name="Juenger T."/>
        </authorList>
    </citation>
    <scope>NUCLEOTIDE SEQUENCE [LARGE SCALE GENOMIC DNA]</scope>
    <source>
        <strain evidence="14">cv. HAL2</strain>
    </source>
</reference>
<dbReference type="Pfam" id="PF00069">
    <property type="entry name" value="Pkinase"/>
    <property type="match status" value="1"/>
</dbReference>
<name>A0A2T7CAH0_9POAL</name>
<dbReference type="GO" id="GO:0016567">
    <property type="term" value="P:protein ubiquitination"/>
    <property type="evidence" value="ECO:0007669"/>
    <property type="project" value="UniProtKB-UniPathway"/>
</dbReference>
<evidence type="ECO:0000256" key="6">
    <source>
        <dbReference type="ARBA" id="ARBA00022777"/>
    </source>
</evidence>
<dbReference type="Proteomes" id="UP000244336">
    <property type="component" value="Chromosome 9"/>
</dbReference>
<dbReference type="Gramene" id="PUZ40243">
    <property type="protein sequence ID" value="PUZ40243"/>
    <property type="gene ID" value="GQ55_9G409500"/>
</dbReference>
<dbReference type="PROSITE" id="PS00108">
    <property type="entry name" value="PROTEIN_KINASE_ST"/>
    <property type="match status" value="1"/>
</dbReference>
<dbReference type="OrthoDB" id="4062651at2759"/>
<keyword evidence="10" id="KW-0175">Coiled coil</keyword>
<keyword evidence="5 9" id="KW-0547">Nucleotide-binding</keyword>
<dbReference type="InterPro" id="IPR051348">
    <property type="entry name" value="U-box_ubiquitin_ligases"/>
</dbReference>
<dbReference type="GO" id="GO:0004672">
    <property type="term" value="F:protein kinase activity"/>
    <property type="evidence" value="ECO:0007669"/>
    <property type="project" value="InterPro"/>
</dbReference>
<dbReference type="InterPro" id="IPR008271">
    <property type="entry name" value="Ser/Thr_kinase_AS"/>
</dbReference>
<feature type="coiled-coil region" evidence="10">
    <location>
        <begin position="146"/>
        <end position="199"/>
    </location>
</feature>
<evidence type="ECO:0000256" key="7">
    <source>
        <dbReference type="ARBA" id="ARBA00022786"/>
    </source>
</evidence>
<evidence type="ECO:0000256" key="5">
    <source>
        <dbReference type="ARBA" id="ARBA00022741"/>
    </source>
</evidence>
<evidence type="ECO:0000256" key="10">
    <source>
        <dbReference type="SAM" id="Coils"/>
    </source>
</evidence>
<dbReference type="PANTHER" id="PTHR45647:SF67">
    <property type="match status" value="1"/>
</dbReference>
<evidence type="ECO:0000256" key="1">
    <source>
        <dbReference type="ARBA" id="ARBA00000900"/>
    </source>
</evidence>
<comment type="catalytic activity">
    <reaction evidence="1">
        <text>S-ubiquitinyl-[E2 ubiquitin-conjugating enzyme]-L-cysteine + [acceptor protein]-L-lysine = [E2 ubiquitin-conjugating enzyme]-L-cysteine + N(6)-ubiquitinyl-[acceptor protein]-L-lysine.</text>
        <dbReference type="EC" id="2.3.2.27"/>
    </reaction>
</comment>
<evidence type="ECO:0000313" key="13">
    <source>
        <dbReference type="EMBL" id="PUZ40243.1"/>
    </source>
</evidence>
<keyword evidence="14" id="KW-1185">Reference proteome</keyword>
<proteinExistence type="predicted"/>
<dbReference type="Gene3D" id="3.30.40.10">
    <property type="entry name" value="Zinc/RING finger domain, C3HC4 (zinc finger)"/>
    <property type="match status" value="1"/>
</dbReference>
<dbReference type="UniPathway" id="UPA00143"/>
<dbReference type="InterPro" id="IPR000719">
    <property type="entry name" value="Prot_kinase_dom"/>
</dbReference>
<dbReference type="PANTHER" id="PTHR45647">
    <property type="entry name" value="OS02G0152300 PROTEIN"/>
    <property type="match status" value="1"/>
</dbReference>
<comment type="pathway">
    <text evidence="2">Protein modification; protein ubiquitination.</text>
</comment>
<feature type="domain" description="U-box" evidence="12">
    <location>
        <begin position="570"/>
        <end position="641"/>
    </location>
</feature>
<dbReference type="InterPro" id="IPR013083">
    <property type="entry name" value="Znf_RING/FYVE/PHD"/>
</dbReference>
<keyword evidence="4" id="KW-0808">Transferase</keyword>
<protein>
    <recommendedName>
        <fullName evidence="3">RING-type E3 ubiquitin transferase</fullName>
        <ecNumber evidence="3">2.3.2.27</ecNumber>
    </recommendedName>
</protein>
<dbReference type="PROSITE" id="PS51698">
    <property type="entry name" value="U_BOX"/>
    <property type="match status" value="1"/>
</dbReference>
<dbReference type="AlphaFoldDB" id="A0A2T7CAH0"/>
<evidence type="ECO:0000256" key="9">
    <source>
        <dbReference type="PROSITE-ProRule" id="PRU10141"/>
    </source>
</evidence>
<dbReference type="Gene3D" id="3.30.200.20">
    <property type="entry name" value="Phosphorylase Kinase, domain 1"/>
    <property type="match status" value="1"/>
</dbReference>
<dbReference type="GO" id="GO:0005524">
    <property type="term" value="F:ATP binding"/>
    <property type="evidence" value="ECO:0007669"/>
    <property type="project" value="UniProtKB-UniRule"/>
</dbReference>
<dbReference type="SMART" id="SM00504">
    <property type="entry name" value="Ubox"/>
    <property type="match status" value="1"/>
</dbReference>
<feature type="domain" description="Protein kinase" evidence="11">
    <location>
        <begin position="282"/>
        <end position="549"/>
    </location>
</feature>
<dbReference type="EC" id="2.3.2.27" evidence="3"/>
<dbReference type="PROSITE" id="PS50011">
    <property type="entry name" value="PROTEIN_KINASE_DOM"/>
    <property type="match status" value="1"/>
</dbReference>
<evidence type="ECO:0000259" key="12">
    <source>
        <dbReference type="PROSITE" id="PS51698"/>
    </source>
</evidence>